<reference evidence="3" key="1">
    <citation type="submission" date="2024-04" db="EMBL/GenBank/DDBJ databases">
        <authorList>
            <person name="Shaw F."/>
            <person name="Minotto A."/>
        </authorList>
    </citation>
    <scope>NUCLEOTIDE SEQUENCE [LARGE SCALE GENOMIC DNA]</scope>
</reference>
<protein>
    <recommendedName>
        <fullName evidence="1">Protein kinase domain-containing protein</fullName>
    </recommendedName>
</protein>
<evidence type="ECO:0000313" key="3">
    <source>
        <dbReference type="Proteomes" id="UP001497453"/>
    </source>
</evidence>
<dbReference type="EMBL" id="OZ037944">
    <property type="protein sequence ID" value="CAL1693920.1"/>
    <property type="molecule type" value="Genomic_DNA"/>
</dbReference>
<dbReference type="InterPro" id="IPR001245">
    <property type="entry name" value="Ser-Thr/Tyr_kinase_cat_dom"/>
</dbReference>
<dbReference type="InterPro" id="IPR011009">
    <property type="entry name" value="Kinase-like_dom_sf"/>
</dbReference>
<dbReference type="PANTHER" id="PTHR44329">
    <property type="entry name" value="SERINE/THREONINE-PROTEIN KINASE TNNI3K-RELATED"/>
    <property type="match status" value="1"/>
</dbReference>
<dbReference type="PIRSF" id="PIRSF000654">
    <property type="entry name" value="Integrin-linked_kinase"/>
    <property type="match status" value="1"/>
</dbReference>
<evidence type="ECO:0000259" key="1">
    <source>
        <dbReference type="PROSITE" id="PS50011"/>
    </source>
</evidence>
<organism evidence="2 3">
    <name type="scientific">Somion occarium</name>
    <dbReference type="NCBI Taxonomy" id="3059160"/>
    <lineage>
        <taxon>Eukaryota</taxon>
        <taxon>Fungi</taxon>
        <taxon>Dikarya</taxon>
        <taxon>Basidiomycota</taxon>
        <taxon>Agaricomycotina</taxon>
        <taxon>Agaricomycetes</taxon>
        <taxon>Polyporales</taxon>
        <taxon>Cerrenaceae</taxon>
        <taxon>Somion</taxon>
    </lineage>
</organism>
<dbReference type="InterPro" id="IPR000719">
    <property type="entry name" value="Prot_kinase_dom"/>
</dbReference>
<dbReference type="PROSITE" id="PS00109">
    <property type="entry name" value="PROTEIN_KINASE_TYR"/>
    <property type="match status" value="1"/>
</dbReference>
<evidence type="ECO:0000313" key="2">
    <source>
        <dbReference type="EMBL" id="CAL1693920.1"/>
    </source>
</evidence>
<gene>
    <name evidence="2" type="ORF">GFSPODELE1_LOCUS62</name>
</gene>
<dbReference type="SUPFAM" id="SSF56112">
    <property type="entry name" value="Protein kinase-like (PK-like)"/>
    <property type="match status" value="1"/>
</dbReference>
<dbReference type="InterPro" id="IPR008266">
    <property type="entry name" value="Tyr_kinase_AS"/>
</dbReference>
<proteinExistence type="predicted"/>
<accession>A0ABP1CEK2</accession>
<name>A0ABP1CEK2_9APHY</name>
<dbReference type="InterPro" id="IPR051681">
    <property type="entry name" value="Ser/Thr_Kinases-Pseudokinases"/>
</dbReference>
<dbReference type="Gene3D" id="1.10.510.10">
    <property type="entry name" value="Transferase(Phosphotransferase) domain 1"/>
    <property type="match status" value="1"/>
</dbReference>
<keyword evidence="3" id="KW-1185">Reference proteome</keyword>
<dbReference type="PROSITE" id="PS50011">
    <property type="entry name" value="PROTEIN_KINASE_DOM"/>
    <property type="match status" value="1"/>
</dbReference>
<dbReference type="PRINTS" id="PR00109">
    <property type="entry name" value="TYRKINASE"/>
</dbReference>
<dbReference type="Pfam" id="PF07714">
    <property type="entry name" value="PK_Tyr_Ser-Thr"/>
    <property type="match status" value="1"/>
</dbReference>
<feature type="domain" description="Protein kinase" evidence="1">
    <location>
        <begin position="1"/>
        <end position="240"/>
    </location>
</feature>
<dbReference type="Proteomes" id="UP001497453">
    <property type="component" value="Chromosome 1"/>
</dbReference>
<sequence>MTREETQQTSKIQDFARESLLWLQLQHENVVHLLGIDVERFPGMPCMVLPWMESGNIRNYMEKKTFPVVQLNQWLREVAEGLTYLHDEQVVHGDLRGTNILMSEDGVAKLADFGLSVFAGERSKSFHSLRGGSERWMAPELLDPEAMNLISTRPTLASDVYSFGIVCVEIYTCEKPFHAHTNDNHVRKIVGAGGRPEKPSDPLKAIMDDDLFDLVCSCWQHQPSDRPPISTVLQQLRDRA</sequence>